<dbReference type="PANTHER" id="PTHR42715">
    <property type="entry name" value="BETA-GLUCOSIDASE"/>
    <property type="match status" value="1"/>
</dbReference>
<comment type="function">
    <text evidence="14">Beta-glucosidases are one of a number of cellulolytic enzymes involved in the degradation of cellulosic biomass. Catalyzes the last step releasing glucose from the inhibitory cellobiose.</text>
</comment>
<dbReference type="Gene3D" id="3.40.50.1700">
    <property type="entry name" value="Glycoside hydrolase family 3 C-terminal domain"/>
    <property type="match status" value="1"/>
</dbReference>
<dbReference type="FunFam" id="3.20.20.300:FF:000002">
    <property type="entry name" value="Probable beta-glucosidase"/>
    <property type="match status" value="1"/>
</dbReference>
<dbReference type="Gene3D" id="2.60.40.10">
    <property type="entry name" value="Immunoglobulins"/>
    <property type="match status" value="1"/>
</dbReference>
<accession>A0A9P4QLP7</accession>
<evidence type="ECO:0000256" key="8">
    <source>
        <dbReference type="ARBA" id="ARBA00022801"/>
    </source>
</evidence>
<dbReference type="Pfam" id="PF14310">
    <property type="entry name" value="Fn3-like"/>
    <property type="match status" value="1"/>
</dbReference>
<dbReference type="AlphaFoldDB" id="A0A9P4QLP7"/>
<feature type="domain" description="Fibronectin type III-like" evidence="19">
    <location>
        <begin position="719"/>
        <end position="791"/>
    </location>
</feature>
<evidence type="ECO:0000256" key="13">
    <source>
        <dbReference type="ARBA" id="ARBA00023326"/>
    </source>
</evidence>
<dbReference type="InterPro" id="IPR036881">
    <property type="entry name" value="Glyco_hydro_3_C_sf"/>
</dbReference>
<evidence type="ECO:0000259" key="19">
    <source>
        <dbReference type="SMART" id="SM01217"/>
    </source>
</evidence>
<sequence>MTSRVKVLNFFHQHTTVNMRTSLAFVVAVNAVVGAAQVTSPPVYPSPNITGAGGWDGALEKAKAFLAELSADEKAGIVTGTPGPCVGNIAPISRLNFSGLCLQDGPLAIRQAVYASVFSAGLSAAASWDRSLNYDRGMLMAEEFRGKGSHIALGPVVGPLGRSPFGGRNWEGYSPDAYLSGVLVEETVLGMQSAGVQACTKHYIGNEQEVQRNPSRVNGTTVEAISSNIDDKTMHETYLWPFYNAVKAGTASIMCSYNRINESYGCQNSKTLNGLLKTELGFQGYVMSDWGATHSGVAAIQAGLDMDMPGGIGFISGDSSFFGGNITLAINNGSLPAERLDDMVLRVMTPYFFLEQDKGFPGIDKTTDGMGFFPQANYKHQFTLTPLVDVRDDHGKHIREMGAAGTVLLKNTNNTLPLKQPKNIGVFGNDAADLTQGQYTGVSVSNGLENGNYDIGTLPVGGGSGTGRFSYVVPPLDAIKAKASGSLVQYITDNFAIVNGGLRGIAPAPPDVCLVFLKTWAGEGDDRVSLLAEFNSTAVVESVTKICPNTVVVLHGAAPNTMPWKDNANVTAIIAAHMPGQETGNSIVDILWGDVNPSGKLPYTIANQASDYAKNLVNSTELRESTDPNAWQADFKEGNLIDYKEFDAEDKAVAYEFGFGLSYTTFELSDLKISASAKNLSRTPSSSAKILPGGNTELWDLVANVTATVKNSGAVSGATVPQLYLSLPSSEAGTGTPVRSLRGFDKINLAAGESATVNFPLMRRDLSFWDTGAQTWRLPAGAIGVDVGLSSRDLKLNGTITI</sequence>
<dbReference type="InterPro" id="IPR017853">
    <property type="entry name" value="GH"/>
</dbReference>
<keyword evidence="9" id="KW-0136">Cellulose degradation</keyword>
<dbReference type="GO" id="GO:0008422">
    <property type="term" value="F:beta-glucosidase activity"/>
    <property type="evidence" value="ECO:0007669"/>
    <property type="project" value="UniProtKB-EC"/>
</dbReference>
<dbReference type="InterPro" id="IPR050288">
    <property type="entry name" value="Cellulose_deg_GH3"/>
</dbReference>
<evidence type="ECO:0000256" key="4">
    <source>
        <dbReference type="ARBA" id="ARBA00005336"/>
    </source>
</evidence>
<name>A0A9P4QLP7_9PLEO</name>
<dbReference type="PANTHER" id="PTHR42715:SF12">
    <property type="entry name" value="BETA-GLUCOSIDASE G-RELATED"/>
    <property type="match status" value="1"/>
</dbReference>
<evidence type="ECO:0000256" key="3">
    <source>
        <dbReference type="ARBA" id="ARBA00004987"/>
    </source>
</evidence>
<evidence type="ECO:0000313" key="21">
    <source>
        <dbReference type="Proteomes" id="UP000799444"/>
    </source>
</evidence>
<keyword evidence="7" id="KW-0732">Signal</keyword>
<evidence type="ECO:0000256" key="2">
    <source>
        <dbReference type="ARBA" id="ARBA00004613"/>
    </source>
</evidence>
<comment type="caution">
    <text evidence="20">The sequence shown here is derived from an EMBL/GenBank/DDBJ whole genome shotgun (WGS) entry which is preliminary data.</text>
</comment>
<dbReference type="SMART" id="SM01217">
    <property type="entry name" value="Fn3_like"/>
    <property type="match status" value="1"/>
</dbReference>
<dbReference type="InterPro" id="IPR013783">
    <property type="entry name" value="Ig-like_fold"/>
</dbReference>
<evidence type="ECO:0000256" key="10">
    <source>
        <dbReference type="ARBA" id="ARBA00023180"/>
    </source>
</evidence>
<keyword evidence="8" id="KW-0378">Hydrolase</keyword>
<dbReference type="GO" id="GO:0030245">
    <property type="term" value="P:cellulose catabolic process"/>
    <property type="evidence" value="ECO:0007669"/>
    <property type="project" value="UniProtKB-KW"/>
</dbReference>
<proteinExistence type="inferred from homology"/>
<protein>
    <recommendedName>
        <fullName evidence="15">Probable beta-glucosidase G</fullName>
        <ecNumber evidence="5">3.2.1.21</ecNumber>
    </recommendedName>
    <alternativeName>
        <fullName evidence="16">Beta-D-glucoside glucohydrolase G</fullName>
    </alternativeName>
    <alternativeName>
        <fullName evidence="17">Cellobiase G</fullName>
    </alternativeName>
    <alternativeName>
        <fullName evidence="18">Gentiobiase G</fullName>
    </alternativeName>
</protein>
<gene>
    <name evidence="20" type="ORF">EJ04DRAFT_151963</name>
</gene>
<dbReference type="EC" id="3.2.1.21" evidence="5"/>
<reference evidence="20" key="1">
    <citation type="journal article" date="2020" name="Stud. Mycol.">
        <title>101 Dothideomycetes genomes: a test case for predicting lifestyles and emergence of pathogens.</title>
        <authorList>
            <person name="Haridas S."/>
            <person name="Albert R."/>
            <person name="Binder M."/>
            <person name="Bloem J."/>
            <person name="Labutti K."/>
            <person name="Salamov A."/>
            <person name="Andreopoulos B."/>
            <person name="Baker S."/>
            <person name="Barry K."/>
            <person name="Bills G."/>
            <person name="Bluhm B."/>
            <person name="Cannon C."/>
            <person name="Castanera R."/>
            <person name="Culley D."/>
            <person name="Daum C."/>
            <person name="Ezra D."/>
            <person name="Gonzalez J."/>
            <person name="Henrissat B."/>
            <person name="Kuo A."/>
            <person name="Liang C."/>
            <person name="Lipzen A."/>
            <person name="Lutzoni F."/>
            <person name="Magnuson J."/>
            <person name="Mondo S."/>
            <person name="Nolan M."/>
            <person name="Ohm R."/>
            <person name="Pangilinan J."/>
            <person name="Park H.-J."/>
            <person name="Ramirez L."/>
            <person name="Alfaro M."/>
            <person name="Sun H."/>
            <person name="Tritt A."/>
            <person name="Yoshinaga Y."/>
            <person name="Zwiers L.-H."/>
            <person name="Turgeon B."/>
            <person name="Goodwin S."/>
            <person name="Spatafora J."/>
            <person name="Crous P."/>
            <person name="Grigoriev I."/>
        </authorList>
    </citation>
    <scope>NUCLEOTIDE SEQUENCE</scope>
    <source>
        <strain evidence="20">CBS 125425</strain>
    </source>
</reference>
<evidence type="ECO:0000256" key="15">
    <source>
        <dbReference type="ARBA" id="ARBA00039579"/>
    </source>
</evidence>
<evidence type="ECO:0000313" key="20">
    <source>
        <dbReference type="EMBL" id="KAF2727042.1"/>
    </source>
</evidence>
<dbReference type="PRINTS" id="PR00133">
    <property type="entry name" value="GLHYDRLASE3"/>
</dbReference>
<comment type="catalytic activity">
    <reaction evidence="1">
        <text>Hydrolysis of terminal, non-reducing beta-D-glucosyl residues with release of beta-D-glucose.</text>
        <dbReference type="EC" id="3.2.1.21"/>
    </reaction>
</comment>
<dbReference type="Gene3D" id="3.20.20.300">
    <property type="entry name" value="Glycoside hydrolase, family 3, N-terminal domain"/>
    <property type="match status" value="1"/>
</dbReference>
<dbReference type="OrthoDB" id="416222at2759"/>
<dbReference type="Pfam" id="PF00933">
    <property type="entry name" value="Glyco_hydro_3"/>
    <property type="match status" value="1"/>
</dbReference>
<dbReference type="InterPro" id="IPR036962">
    <property type="entry name" value="Glyco_hydro_3_N_sf"/>
</dbReference>
<keyword evidence="21" id="KW-1185">Reference proteome</keyword>
<comment type="pathway">
    <text evidence="3">Glycan metabolism; cellulose degradation.</text>
</comment>
<comment type="subcellular location">
    <subcellularLocation>
        <location evidence="2">Secreted</location>
    </subcellularLocation>
</comment>
<evidence type="ECO:0000256" key="16">
    <source>
        <dbReference type="ARBA" id="ARBA00041276"/>
    </source>
</evidence>
<evidence type="ECO:0000256" key="17">
    <source>
        <dbReference type="ARBA" id="ARBA00041601"/>
    </source>
</evidence>
<evidence type="ECO:0000256" key="7">
    <source>
        <dbReference type="ARBA" id="ARBA00022729"/>
    </source>
</evidence>
<organism evidence="20 21">
    <name type="scientific">Polyplosphaeria fusca</name>
    <dbReference type="NCBI Taxonomy" id="682080"/>
    <lineage>
        <taxon>Eukaryota</taxon>
        <taxon>Fungi</taxon>
        <taxon>Dikarya</taxon>
        <taxon>Ascomycota</taxon>
        <taxon>Pezizomycotina</taxon>
        <taxon>Dothideomycetes</taxon>
        <taxon>Pleosporomycetidae</taxon>
        <taxon>Pleosporales</taxon>
        <taxon>Tetraplosphaeriaceae</taxon>
        <taxon>Polyplosphaeria</taxon>
    </lineage>
</organism>
<evidence type="ECO:0000256" key="1">
    <source>
        <dbReference type="ARBA" id="ARBA00000448"/>
    </source>
</evidence>
<comment type="similarity">
    <text evidence="4">Belongs to the glycosyl hydrolase 3 family.</text>
</comment>
<evidence type="ECO:0000256" key="12">
    <source>
        <dbReference type="ARBA" id="ARBA00023295"/>
    </source>
</evidence>
<evidence type="ECO:0000256" key="5">
    <source>
        <dbReference type="ARBA" id="ARBA00012744"/>
    </source>
</evidence>
<keyword evidence="6" id="KW-0964">Secreted</keyword>
<dbReference type="EMBL" id="ML996360">
    <property type="protein sequence ID" value="KAF2727042.1"/>
    <property type="molecule type" value="Genomic_DNA"/>
</dbReference>
<dbReference type="SUPFAM" id="SSF51445">
    <property type="entry name" value="(Trans)glycosidases"/>
    <property type="match status" value="1"/>
</dbReference>
<dbReference type="SUPFAM" id="SSF52279">
    <property type="entry name" value="Beta-D-glucan exohydrolase, C-terminal domain"/>
    <property type="match status" value="1"/>
</dbReference>
<dbReference type="Proteomes" id="UP000799444">
    <property type="component" value="Unassembled WGS sequence"/>
</dbReference>
<evidence type="ECO:0000256" key="18">
    <source>
        <dbReference type="ARBA" id="ARBA00041808"/>
    </source>
</evidence>
<dbReference type="Pfam" id="PF01915">
    <property type="entry name" value="Glyco_hydro_3_C"/>
    <property type="match status" value="1"/>
</dbReference>
<keyword evidence="13" id="KW-0624">Polysaccharide degradation</keyword>
<evidence type="ECO:0000256" key="6">
    <source>
        <dbReference type="ARBA" id="ARBA00022525"/>
    </source>
</evidence>
<evidence type="ECO:0000256" key="9">
    <source>
        <dbReference type="ARBA" id="ARBA00023001"/>
    </source>
</evidence>
<dbReference type="GO" id="GO:0005576">
    <property type="term" value="C:extracellular region"/>
    <property type="evidence" value="ECO:0007669"/>
    <property type="project" value="UniProtKB-SubCell"/>
</dbReference>
<keyword evidence="10" id="KW-0325">Glycoprotein</keyword>
<dbReference type="InterPro" id="IPR002772">
    <property type="entry name" value="Glyco_hydro_3_C"/>
</dbReference>
<evidence type="ECO:0000256" key="11">
    <source>
        <dbReference type="ARBA" id="ARBA00023277"/>
    </source>
</evidence>
<keyword evidence="11" id="KW-0119">Carbohydrate metabolism</keyword>
<keyword evidence="12" id="KW-0326">Glycosidase</keyword>
<evidence type="ECO:0000256" key="14">
    <source>
        <dbReference type="ARBA" id="ARBA00024983"/>
    </source>
</evidence>
<dbReference type="FunFam" id="2.60.40.10:FF:000757">
    <property type="entry name" value="Beta-glucosidase G"/>
    <property type="match status" value="1"/>
</dbReference>
<dbReference type="InterPro" id="IPR001764">
    <property type="entry name" value="Glyco_hydro_3_N"/>
</dbReference>
<dbReference type="InterPro" id="IPR026891">
    <property type="entry name" value="Fn3-like"/>
</dbReference>